<evidence type="ECO:0000256" key="13">
    <source>
        <dbReference type="SAM" id="Phobius"/>
    </source>
</evidence>
<evidence type="ECO:0000256" key="1">
    <source>
        <dbReference type="ARBA" id="ARBA00004050"/>
    </source>
</evidence>
<dbReference type="GO" id="GO:0009055">
    <property type="term" value="F:electron transfer activity"/>
    <property type="evidence" value="ECO:0007669"/>
    <property type="project" value="InterPro"/>
</dbReference>
<evidence type="ECO:0000313" key="15">
    <source>
        <dbReference type="Proteomes" id="UP000273643"/>
    </source>
</evidence>
<dbReference type="InterPro" id="IPR014314">
    <property type="entry name" value="Succ_DH_cytb556"/>
</dbReference>
<dbReference type="PROSITE" id="PS01000">
    <property type="entry name" value="SDH_CYT_1"/>
    <property type="match status" value="1"/>
</dbReference>
<dbReference type="PANTHER" id="PTHR10978">
    <property type="entry name" value="SUCCINATE DEHYDROGENASE CYTOCHROME B560 SUBUNIT"/>
    <property type="match status" value="1"/>
</dbReference>
<comment type="caution">
    <text evidence="14">The sequence shown here is derived from an EMBL/GenBank/DDBJ whole genome shotgun (WGS) entry which is preliminary data.</text>
</comment>
<dbReference type="PANTHER" id="PTHR10978:SF5">
    <property type="entry name" value="SUCCINATE DEHYDROGENASE CYTOCHROME B560 SUBUNIT, MITOCHONDRIAL"/>
    <property type="match status" value="1"/>
</dbReference>
<dbReference type="AlphaFoldDB" id="A0A3N1P185"/>
<keyword evidence="15" id="KW-1185">Reference proteome</keyword>
<protein>
    <recommendedName>
        <fullName evidence="4">Succinate dehydrogenase cytochrome b556 subunit</fullName>
    </recommendedName>
</protein>
<keyword evidence="9 12" id="KW-0408">Iron</keyword>
<dbReference type="GO" id="GO:0006099">
    <property type="term" value="P:tricarboxylic acid cycle"/>
    <property type="evidence" value="ECO:0007669"/>
    <property type="project" value="InterPro"/>
</dbReference>
<evidence type="ECO:0000256" key="12">
    <source>
        <dbReference type="PIRSR" id="PIRSR000178-1"/>
    </source>
</evidence>
<dbReference type="GO" id="GO:0005886">
    <property type="term" value="C:plasma membrane"/>
    <property type="evidence" value="ECO:0007669"/>
    <property type="project" value="TreeGrafter"/>
</dbReference>
<keyword evidence="7 12" id="KW-0479">Metal-binding</keyword>
<dbReference type="Gene3D" id="1.20.1300.10">
    <property type="entry name" value="Fumarate reductase/succinate dehydrogenase, transmembrane subunit"/>
    <property type="match status" value="1"/>
</dbReference>
<dbReference type="InterPro" id="IPR000701">
    <property type="entry name" value="SuccDH_FuR_B_TM-su"/>
</dbReference>
<dbReference type="InterPro" id="IPR018495">
    <property type="entry name" value="Succ_DH_cyt_bsu_CS"/>
</dbReference>
<evidence type="ECO:0000256" key="6">
    <source>
        <dbReference type="ARBA" id="ARBA00022692"/>
    </source>
</evidence>
<evidence type="ECO:0000256" key="2">
    <source>
        <dbReference type="ARBA" id="ARBA00004141"/>
    </source>
</evidence>
<gene>
    <name evidence="14" type="ORF">EDC38_1076</name>
</gene>
<dbReference type="EMBL" id="RJUK01000001">
    <property type="protein sequence ID" value="ROQ20470.1"/>
    <property type="molecule type" value="Genomic_DNA"/>
</dbReference>
<dbReference type="GO" id="GO:0046872">
    <property type="term" value="F:metal ion binding"/>
    <property type="evidence" value="ECO:0007669"/>
    <property type="project" value="UniProtKB-KW"/>
</dbReference>
<dbReference type="InterPro" id="IPR034804">
    <property type="entry name" value="SQR/QFR_C/D"/>
</dbReference>
<evidence type="ECO:0000256" key="9">
    <source>
        <dbReference type="ARBA" id="ARBA00023004"/>
    </source>
</evidence>
<dbReference type="SUPFAM" id="SSF81343">
    <property type="entry name" value="Fumarate reductase respiratory complex transmembrane subunits"/>
    <property type="match status" value="1"/>
</dbReference>
<keyword evidence="6 13" id="KW-0812">Transmembrane</keyword>
<evidence type="ECO:0000256" key="5">
    <source>
        <dbReference type="ARBA" id="ARBA00022617"/>
    </source>
</evidence>
<comment type="similarity">
    <text evidence="3">Belongs to the cytochrome b560 family.</text>
</comment>
<comment type="cofactor">
    <cofactor evidence="12">
        <name>heme</name>
        <dbReference type="ChEBI" id="CHEBI:30413"/>
    </cofactor>
    <text evidence="12">The heme is bound between the two transmembrane subunits.</text>
</comment>
<accession>A0A3N1P185</accession>
<dbReference type="RefSeq" id="WP_123637614.1">
    <property type="nucleotide sequence ID" value="NZ_JBHYFO010000012.1"/>
</dbReference>
<feature type="transmembrane region" description="Helical" evidence="13">
    <location>
        <begin position="21"/>
        <end position="44"/>
    </location>
</feature>
<proteinExistence type="inferred from homology"/>
<comment type="function">
    <text evidence="1">Membrane-anchoring subunit of succinate dehydrogenase (SDH).</text>
</comment>
<keyword evidence="5 12" id="KW-0349">Heme</keyword>
<feature type="transmembrane region" description="Helical" evidence="13">
    <location>
        <begin position="103"/>
        <end position="123"/>
    </location>
</feature>
<feature type="transmembrane region" description="Helical" evidence="13">
    <location>
        <begin position="64"/>
        <end position="82"/>
    </location>
</feature>
<dbReference type="Proteomes" id="UP000273643">
    <property type="component" value="Unassembled WGS sequence"/>
</dbReference>
<feature type="binding site" description="axial binding residue" evidence="12">
    <location>
        <position position="80"/>
    </location>
    <ligand>
        <name>heme</name>
        <dbReference type="ChEBI" id="CHEBI:30413"/>
        <note>ligand shared with second transmembrane subunit</note>
    </ligand>
    <ligandPart>
        <name>Fe</name>
        <dbReference type="ChEBI" id="CHEBI:18248"/>
    </ligandPart>
</feature>
<evidence type="ECO:0000256" key="11">
    <source>
        <dbReference type="ARBA" id="ARBA00025912"/>
    </source>
</evidence>
<reference evidence="14 15" key="1">
    <citation type="submission" date="2018-11" db="EMBL/GenBank/DDBJ databases">
        <title>Genomic Encyclopedia of Type Strains, Phase IV (KMG-IV): sequencing the most valuable type-strain genomes for metagenomic binning, comparative biology and taxonomic classification.</title>
        <authorList>
            <person name="Goeker M."/>
        </authorList>
    </citation>
    <scope>NUCLEOTIDE SEQUENCE [LARGE SCALE GENOMIC DNA]</scope>
    <source>
        <strain evidence="14 15">DSM 16974</strain>
    </source>
</reference>
<keyword evidence="8 13" id="KW-1133">Transmembrane helix</keyword>
<evidence type="ECO:0000256" key="4">
    <source>
        <dbReference type="ARBA" id="ARBA00020076"/>
    </source>
</evidence>
<evidence type="ECO:0000256" key="8">
    <source>
        <dbReference type="ARBA" id="ARBA00022989"/>
    </source>
</evidence>
<evidence type="ECO:0000313" key="14">
    <source>
        <dbReference type="EMBL" id="ROQ20470.1"/>
    </source>
</evidence>
<evidence type="ECO:0000256" key="3">
    <source>
        <dbReference type="ARBA" id="ARBA00007244"/>
    </source>
</evidence>
<keyword evidence="10 13" id="KW-0472">Membrane</keyword>
<comment type="subunit">
    <text evidence="11">Part of an enzyme complex containing four subunits: a flavoprotein, an iron-sulfur protein, plus two membrane-anchoring proteins, SdhC and SdhD. The complex can form homotrimers.</text>
</comment>
<dbReference type="PIRSF" id="PIRSF000178">
    <property type="entry name" value="SDH_cyt_b560"/>
    <property type="match status" value="1"/>
</dbReference>
<evidence type="ECO:0000256" key="10">
    <source>
        <dbReference type="ARBA" id="ARBA00023136"/>
    </source>
</evidence>
<organism evidence="14 15">
    <name type="scientific">Marinimicrobium koreense</name>
    <dbReference type="NCBI Taxonomy" id="306545"/>
    <lineage>
        <taxon>Bacteria</taxon>
        <taxon>Pseudomonadati</taxon>
        <taxon>Pseudomonadota</taxon>
        <taxon>Gammaproteobacteria</taxon>
        <taxon>Cellvibrionales</taxon>
        <taxon>Cellvibrionaceae</taxon>
        <taxon>Marinimicrobium</taxon>
    </lineage>
</organism>
<comment type="subcellular location">
    <subcellularLocation>
        <location evidence="2">Membrane</location>
        <topology evidence="2">Multi-pass membrane protein</topology>
    </subcellularLocation>
</comment>
<sequence>MKNQRPVNLDISTIKLPITAIVSILHRVSGVFLFAGVAVLLWLLDGSLASEEQFVALQETLTQPVWQIVVWAVVAALAYHMVMGVRHLIMDCGIGESLKGGRLGAKLALAVAVVLIVLAGVWIW</sequence>
<dbReference type="PROSITE" id="PS01001">
    <property type="entry name" value="SDH_CYT_2"/>
    <property type="match status" value="1"/>
</dbReference>
<dbReference type="NCBIfam" id="TIGR02970">
    <property type="entry name" value="succ_dehyd_cytB"/>
    <property type="match status" value="1"/>
</dbReference>
<evidence type="ECO:0000256" key="7">
    <source>
        <dbReference type="ARBA" id="ARBA00022723"/>
    </source>
</evidence>
<name>A0A3N1P185_9GAMM</name>
<dbReference type="CDD" id="cd03499">
    <property type="entry name" value="SQR_TypeC_SdhC"/>
    <property type="match status" value="1"/>
</dbReference>
<dbReference type="Pfam" id="PF01127">
    <property type="entry name" value="Sdh_cyt"/>
    <property type="match status" value="1"/>
</dbReference>
<dbReference type="OrthoDB" id="9799441at2"/>